<evidence type="ECO:0000313" key="2">
    <source>
        <dbReference type="Proteomes" id="UP000075613"/>
    </source>
</evidence>
<reference evidence="1 2" key="1">
    <citation type="journal article" date="2015" name="Int. J. Syst. Evol. Microbiol.">
        <title>Burkholderia monticola sp. nov., isolated from mountain soil.</title>
        <authorList>
            <person name="Baek I."/>
            <person name="Seo B."/>
            <person name="Lee I."/>
            <person name="Yi H."/>
            <person name="Chun J."/>
        </authorList>
    </citation>
    <scope>NUCLEOTIDE SEQUENCE [LARGE SCALE GENOMIC DNA]</scope>
    <source>
        <strain evidence="1 2">JC2948</strain>
    </source>
</reference>
<gene>
    <name evidence="1" type="ORF">CI15_20290</name>
</gene>
<keyword evidence="2" id="KW-1185">Reference proteome</keyword>
<name>A0A149PKT6_9BURK</name>
<accession>A0A149PKT6</accession>
<dbReference type="RefSeq" id="WP_153041153.1">
    <property type="nucleotide sequence ID" value="NZ_LRBG01000031.1"/>
</dbReference>
<evidence type="ECO:0000313" key="1">
    <source>
        <dbReference type="EMBL" id="KXU85506.1"/>
    </source>
</evidence>
<organism evidence="1 2">
    <name type="scientific">Paraburkholderia monticola</name>
    <dbReference type="NCBI Taxonomy" id="1399968"/>
    <lineage>
        <taxon>Bacteria</taxon>
        <taxon>Pseudomonadati</taxon>
        <taxon>Pseudomonadota</taxon>
        <taxon>Betaproteobacteria</taxon>
        <taxon>Burkholderiales</taxon>
        <taxon>Burkholderiaceae</taxon>
        <taxon>Paraburkholderia</taxon>
    </lineage>
</organism>
<sequence>MMLQGDVDEEASTFIQRKDSIARQLFTKIARRSGYAQCIDLLIGQGGGAIFRKHCLPTEAPMDPRLSGLHLFPAQLAKDMTTAIEAAGVGEQIAAIERIDSTYR</sequence>
<comment type="caution">
    <text evidence="1">The sequence shown here is derived from an EMBL/GenBank/DDBJ whole genome shotgun (WGS) entry which is preliminary data.</text>
</comment>
<proteinExistence type="predicted"/>
<dbReference type="EMBL" id="LRBG01000031">
    <property type="protein sequence ID" value="KXU85506.1"/>
    <property type="molecule type" value="Genomic_DNA"/>
</dbReference>
<protein>
    <submittedName>
        <fullName evidence="1">Uncharacterized protein</fullName>
    </submittedName>
</protein>
<dbReference type="AlphaFoldDB" id="A0A149PKT6"/>
<dbReference type="Proteomes" id="UP000075613">
    <property type="component" value="Unassembled WGS sequence"/>
</dbReference>